<feature type="compositionally biased region" description="Basic and acidic residues" evidence="1">
    <location>
        <begin position="335"/>
        <end position="349"/>
    </location>
</feature>
<keyword evidence="4" id="KW-1185">Reference proteome</keyword>
<dbReference type="EMBL" id="QGGB01000003">
    <property type="protein sequence ID" value="PWN07487.1"/>
    <property type="molecule type" value="Genomic_DNA"/>
</dbReference>
<proteinExistence type="predicted"/>
<evidence type="ECO:0000256" key="2">
    <source>
        <dbReference type="SAM" id="Phobius"/>
    </source>
</evidence>
<sequence length="368" mass="42800">MVQIVIFKRIDRLYDPDNHIMKLRFFARAVCFFSILTIQISLHSTAFAQQMFTFSDRDSVQVGDIIELTFVIQGAYTDLDLPDETAFPEEVEMVSRQRYQIEAGQDSLVYRLQFFGTDDVVLPAVAFRLQRAQGDTTLRSNRIPLYFKTVLSEEDEAFRPFKPVFTFARTWWPYILLLVLLIAGGYYLYRWMENRETEPAPSAKPDPIPFTNPLDELRLSISNLASPDALSEYEEYEAFYIELGDAIRRYIKRTYRFPALEMTTREICLELEKEQAASSTVKITRTVLNEADIVKFAHFKPDTDSAEHVLVLAGKFYDLARSNDQNRIDMLRTEYENRTDDNDTDHDIVDSVQQDEGETEDKTEDKQV</sequence>
<keyword evidence="2" id="KW-0472">Membrane</keyword>
<protein>
    <recommendedName>
        <fullName evidence="5">Oxygen tolerance</fullName>
    </recommendedName>
</protein>
<evidence type="ECO:0008006" key="5">
    <source>
        <dbReference type="Google" id="ProtNLM"/>
    </source>
</evidence>
<feature type="region of interest" description="Disordered" evidence="1">
    <location>
        <begin position="335"/>
        <end position="368"/>
    </location>
</feature>
<dbReference type="Proteomes" id="UP000245533">
    <property type="component" value="Unassembled WGS sequence"/>
</dbReference>
<feature type="compositionally biased region" description="Acidic residues" evidence="1">
    <location>
        <begin position="353"/>
        <end position="362"/>
    </location>
</feature>
<comment type="caution">
    <text evidence="3">The sequence shown here is derived from an EMBL/GenBank/DDBJ whole genome shotgun (WGS) entry which is preliminary data.</text>
</comment>
<evidence type="ECO:0000256" key="1">
    <source>
        <dbReference type="SAM" id="MobiDB-lite"/>
    </source>
</evidence>
<gene>
    <name evidence="3" type="ORF">DDZ15_04290</name>
</gene>
<organism evidence="3 4">
    <name type="scientific">Rhodohalobacter mucosus</name>
    <dbReference type="NCBI Taxonomy" id="2079485"/>
    <lineage>
        <taxon>Bacteria</taxon>
        <taxon>Pseudomonadati</taxon>
        <taxon>Balneolota</taxon>
        <taxon>Balneolia</taxon>
        <taxon>Balneolales</taxon>
        <taxon>Balneolaceae</taxon>
        <taxon>Rhodohalobacter</taxon>
    </lineage>
</organism>
<feature type="transmembrane region" description="Helical" evidence="2">
    <location>
        <begin position="171"/>
        <end position="189"/>
    </location>
</feature>
<keyword evidence="2" id="KW-1133">Transmembrane helix</keyword>
<evidence type="ECO:0000313" key="3">
    <source>
        <dbReference type="EMBL" id="PWN07487.1"/>
    </source>
</evidence>
<name>A0A316TSE3_9BACT</name>
<dbReference type="AlphaFoldDB" id="A0A316TSE3"/>
<keyword evidence="2" id="KW-0812">Transmembrane</keyword>
<reference evidence="3 4" key="1">
    <citation type="submission" date="2018-05" db="EMBL/GenBank/DDBJ databases">
        <title>Rhodohalobacter halophilus gen. nov., sp. nov., a moderately halophilic member of the family Balneolaceae.</title>
        <authorList>
            <person name="Liu Z.-W."/>
        </authorList>
    </citation>
    <scope>NUCLEOTIDE SEQUENCE [LARGE SCALE GENOMIC DNA]</scope>
    <source>
        <strain evidence="3 4">8A47</strain>
    </source>
</reference>
<feature type="transmembrane region" description="Helical" evidence="2">
    <location>
        <begin position="25"/>
        <end position="42"/>
    </location>
</feature>
<accession>A0A316TSE3</accession>
<evidence type="ECO:0000313" key="4">
    <source>
        <dbReference type="Proteomes" id="UP000245533"/>
    </source>
</evidence>